<organism evidence="7 8">
    <name type="scientific">Aneurinibacillus thermoaerophilus</name>
    <dbReference type="NCBI Taxonomy" id="143495"/>
    <lineage>
        <taxon>Bacteria</taxon>
        <taxon>Bacillati</taxon>
        <taxon>Bacillota</taxon>
        <taxon>Bacilli</taxon>
        <taxon>Bacillales</taxon>
        <taxon>Paenibacillaceae</taxon>
        <taxon>Aneurinibacillus group</taxon>
        <taxon>Aneurinibacillus</taxon>
    </lineage>
</organism>
<keyword evidence="3 6" id="KW-0812">Transmembrane</keyword>
<evidence type="ECO:0000256" key="6">
    <source>
        <dbReference type="SAM" id="Phobius"/>
    </source>
</evidence>
<feature type="transmembrane region" description="Helical" evidence="6">
    <location>
        <begin position="186"/>
        <end position="210"/>
    </location>
</feature>
<feature type="transmembrane region" description="Helical" evidence="6">
    <location>
        <begin position="154"/>
        <end position="180"/>
    </location>
</feature>
<evidence type="ECO:0000256" key="3">
    <source>
        <dbReference type="ARBA" id="ARBA00022692"/>
    </source>
</evidence>
<proteinExistence type="inferred from homology"/>
<dbReference type="EMBL" id="FNDE01000004">
    <property type="protein sequence ID" value="SDG84733.1"/>
    <property type="molecule type" value="Genomic_DNA"/>
</dbReference>
<protein>
    <submittedName>
        <fullName evidence="7">TIGR00297 family protein</fullName>
    </submittedName>
</protein>
<evidence type="ECO:0000313" key="7">
    <source>
        <dbReference type="EMBL" id="SDG84733.1"/>
    </source>
</evidence>
<evidence type="ECO:0000313" key="8">
    <source>
        <dbReference type="Proteomes" id="UP000198956"/>
    </source>
</evidence>
<comment type="similarity">
    <text evidence="2">Belongs to the TMEM19 family.</text>
</comment>
<name>A0A1G7XL09_ANETH</name>
<sequence length="264" mass="27608">MKLFIGFVGSLLIAIVAYRKRSLSASGAVAVVIIGTLIYALSDMKWYGVLLAFFISSSLLSHRKKEAKQEVESLFAKTGTRDFMQVFANGGAGLVAILGAFIAAMEEGWYAFYIGSIAAVTADTWATEIGVLAKGKPRHIFTWRKVDPGTSGGVSGAGLAASFAGGTFIGGCACLFSLLAQEGVNVHYVVAGAVGGMIGSLIDSAVGAAWQRMYRCQICGKETERKLHCGRDTIAVKGYAWCTNDAVNALASIAGGLTALIITG</sequence>
<reference evidence="7 8" key="1">
    <citation type="submission" date="2016-10" db="EMBL/GenBank/DDBJ databases">
        <authorList>
            <person name="de Groot N.N."/>
        </authorList>
    </citation>
    <scope>NUCLEOTIDE SEQUENCE [LARGE SCALE GENOMIC DNA]</scope>
    <source>
        <strain evidence="7 8">L 420-91</strain>
    </source>
</reference>
<evidence type="ECO:0000256" key="5">
    <source>
        <dbReference type="ARBA" id="ARBA00023136"/>
    </source>
</evidence>
<feature type="transmembrane region" description="Helical" evidence="6">
    <location>
        <begin position="46"/>
        <end position="62"/>
    </location>
</feature>
<keyword evidence="5 6" id="KW-0472">Membrane</keyword>
<feature type="transmembrane region" description="Helical" evidence="6">
    <location>
        <begin position="110"/>
        <end position="133"/>
    </location>
</feature>
<evidence type="ECO:0000256" key="1">
    <source>
        <dbReference type="ARBA" id="ARBA00004141"/>
    </source>
</evidence>
<dbReference type="OrthoDB" id="9808500at2"/>
<dbReference type="Pfam" id="PF01940">
    <property type="entry name" value="DUF92"/>
    <property type="match status" value="1"/>
</dbReference>
<evidence type="ECO:0000256" key="2">
    <source>
        <dbReference type="ARBA" id="ARBA00009012"/>
    </source>
</evidence>
<evidence type="ECO:0000256" key="4">
    <source>
        <dbReference type="ARBA" id="ARBA00022989"/>
    </source>
</evidence>
<dbReference type="PANTHER" id="PTHR13353">
    <property type="entry name" value="TRANSMEMBRANE PROTEIN 19"/>
    <property type="match status" value="1"/>
</dbReference>
<dbReference type="GO" id="GO:0016020">
    <property type="term" value="C:membrane"/>
    <property type="evidence" value="ECO:0007669"/>
    <property type="project" value="UniProtKB-SubCell"/>
</dbReference>
<keyword evidence="4 6" id="KW-1133">Transmembrane helix</keyword>
<comment type="subcellular location">
    <subcellularLocation>
        <location evidence="1">Membrane</location>
        <topology evidence="1">Multi-pass membrane protein</topology>
    </subcellularLocation>
</comment>
<dbReference type="AlphaFoldDB" id="A0A1G7XL09"/>
<dbReference type="RefSeq" id="WP_091259939.1">
    <property type="nucleotide sequence ID" value="NZ_FNDE01000004.1"/>
</dbReference>
<gene>
    <name evidence="7" type="ORF">SAMN04489735_100437</name>
</gene>
<feature type="transmembrane region" description="Helical" evidence="6">
    <location>
        <begin position="83"/>
        <end position="104"/>
    </location>
</feature>
<dbReference type="InterPro" id="IPR002794">
    <property type="entry name" value="DUF92_TMEM19"/>
</dbReference>
<dbReference type="PANTHER" id="PTHR13353:SF5">
    <property type="entry name" value="TRANSMEMBRANE PROTEIN 19"/>
    <property type="match status" value="1"/>
</dbReference>
<accession>A0A1G7XL09</accession>
<dbReference type="Proteomes" id="UP000198956">
    <property type="component" value="Unassembled WGS sequence"/>
</dbReference>